<name>A0ABT2JWE0_9ACTN</name>
<dbReference type="Gene3D" id="3.90.180.10">
    <property type="entry name" value="Medium-chain alcohol dehydrogenases, catalytic domain"/>
    <property type="match status" value="1"/>
</dbReference>
<feature type="domain" description="Enoyl reductase (ER)" evidence="1">
    <location>
        <begin position="10"/>
        <end position="314"/>
    </location>
</feature>
<accession>A0ABT2JWE0</accession>
<evidence type="ECO:0000259" key="1">
    <source>
        <dbReference type="SMART" id="SM00829"/>
    </source>
</evidence>
<dbReference type="SUPFAM" id="SSF51735">
    <property type="entry name" value="NAD(P)-binding Rossmann-fold domains"/>
    <property type="match status" value="1"/>
</dbReference>
<sequence length="316" mass="31906">MRAVVIESFGGPEVLEVAETEVPEPGRGQLRIRVEAAAVNPVDTATSAGFMAEVGARPDTHQPRLGLGWDVAGTVDALGAGTGELTGLAPGDSVIGVSTRLDLPAKTHAEFVVLDAESVTRAPEGLDPVHAATLPLNGLTALQSLDLLALEPGESVLVTGAAGAVGGYVVQLAVLRGLRVVALAGAEDEALVRGLGAELFAARTAAPSEAVRALVPGGVDGVIDAAVIGGRALEAVRDGGALVSLIPGTEPVALRGTRTTGVQIRAHRGQLAQVATLARLGVLSTRVAQTYPLAEAAKAYARLGEGGLRGRVVLVP</sequence>
<dbReference type="InterPro" id="IPR013154">
    <property type="entry name" value="ADH-like_N"/>
</dbReference>
<comment type="caution">
    <text evidence="2">The sequence shown here is derived from an EMBL/GenBank/DDBJ whole genome shotgun (WGS) entry which is preliminary data.</text>
</comment>
<keyword evidence="3" id="KW-1185">Reference proteome</keyword>
<dbReference type="SUPFAM" id="SSF50129">
    <property type="entry name" value="GroES-like"/>
    <property type="match status" value="1"/>
</dbReference>
<gene>
    <name evidence="2" type="ORF">LHJ74_19155</name>
</gene>
<dbReference type="PANTHER" id="PTHR43482:SF1">
    <property type="entry name" value="PROTEIN AST1-RELATED"/>
    <property type="match status" value="1"/>
</dbReference>
<reference evidence="2 3" key="1">
    <citation type="submission" date="2021-10" db="EMBL/GenBank/DDBJ databases">
        <title>Streptomyces gossypii sp. nov., isolated from soil collected from cotton field.</title>
        <authorList>
            <person name="Ge X."/>
            <person name="Chen X."/>
            <person name="Liu W."/>
        </authorList>
    </citation>
    <scope>NUCLEOTIDE SEQUENCE [LARGE SCALE GENOMIC DNA]</scope>
    <source>
        <strain evidence="2 3">N2-109</strain>
    </source>
</reference>
<dbReference type="InterPro" id="IPR011032">
    <property type="entry name" value="GroES-like_sf"/>
</dbReference>
<dbReference type="Gene3D" id="3.40.50.720">
    <property type="entry name" value="NAD(P)-binding Rossmann-like Domain"/>
    <property type="match status" value="1"/>
</dbReference>
<dbReference type="InterPro" id="IPR052585">
    <property type="entry name" value="Lipid_raft_assoc_Zn_ADH"/>
</dbReference>
<dbReference type="CDD" id="cd05289">
    <property type="entry name" value="MDR_like_2"/>
    <property type="match status" value="1"/>
</dbReference>
<dbReference type="RefSeq" id="WP_260219310.1">
    <property type="nucleotide sequence ID" value="NZ_JAJAGO010000008.1"/>
</dbReference>
<dbReference type="SMART" id="SM00829">
    <property type="entry name" value="PKS_ER"/>
    <property type="match status" value="1"/>
</dbReference>
<dbReference type="Proteomes" id="UP001156389">
    <property type="component" value="Unassembled WGS sequence"/>
</dbReference>
<dbReference type="EMBL" id="JAJAGO010000008">
    <property type="protein sequence ID" value="MCT2591993.1"/>
    <property type="molecule type" value="Genomic_DNA"/>
</dbReference>
<organism evidence="2 3">
    <name type="scientific">Streptomyces gossypii</name>
    <dbReference type="NCBI Taxonomy" id="2883101"/>
    <lineage>
        <taxon>Bacteria</taxon>
        <taxon>Bacillati</taxon>
        <taxon>Actinomycetota</taxon>
        <taxon>Actinomycetes</taxon>
        <taxon>Kitasatosporales</taxon>
        <taxon>Streptomycetaceae</taxon>
        <taxon>Streptomyces</taxon>
    </lineage>
</organism>
<evidence type="ECO:0000313" key="2">
    <source>
        <dbReference type="EMBL" id="MCT2591993.1"/>
    </source>
</evidence>
<dbReference type="Pfam" id="PF13602">
    <property type="entry name" value="ADH_zinc_N_2"/>
    <property type="match status" value="1"/>
</dbReference>
<evidence type="ECO:0000313" key="3">
    <source>
        <dbReference type="Proteomes" id="UP001156389"/>
    </source>
</evidence>
<dbReference type="InterPro" id="IPR020843">
    <property type="entry name" value="ER"/>
</dbReference>
<protein>
    <submittedName>
        <fullName evidence="2">NADP-dependent oxidoreductase</fullName>
    </submittedName>
</protein>
<dbReference type="Pfam" id="PF08240">
    <property type="entry name" value="ADH_N"/>
    <property type="match status" value="1"/>
</dbReference>
<dbReference type="PANTHER" id="PTHR43482">
    <property type="entry name" value="PROTEIN AST1-RELATED"/>
    <property type="match status" value="1"/>
</dbReference>
<proteinExistence type="predicted"/>
<dbReference type="InterPro" id="IPR036291">
    <property type="entry name" value="NAD(P)-bd_dom_sf"/>
</dbReference>